<dbReference type="EMBL" id="FQNC01000044">
    <property type="protein sequence ID" value="SGY57192.1"/>
    <property type="molecule type" value="Genomic_DNA"/>
</dbReference>
<dbReference type="Proteomes" id="UP000249464">
    <property type="component" value="Unassembled WGS sequence"/>
</dbReference>
<evidence type="ECO:0000256" key="1">
    <source>
        <dbReference type="SAM" id="MobiDB-lite"/>
    </source>
</evidence>
<proteinExistence type="predicted"/>
<feature type="compositionally biased region" description="Basic and acidic residues" evidence="1">
    <location>
        <begin position="89"/>
        <end position="100"/>
    </location>
</feature>
<name>A0A2X0P259_9BASI</name>
<feature type="region of interest" description="Disordered" evidence="1">
    <location>
        <begin position="1"/>
        <end position="25"/>
    </location>
</feature>
<sequence>MRTRIASSVQRDEGGAPPMFSASRTPRTAIALSDITNNLVDTKPDLSAGKKKVPAGAHQRAPSNKAKPSKAAAATASDAKPVKPVEPVKLLKLEKPEKSSGVDAVAEDDDSLHASTHSSDGDLHEAGHRLDALTTSDNESEEEKSPLGSDSGGPETESDHLQQPLKKHTSQASSKRQRNDTPDDLSDCSEDNLPLFQTEALSIFSTALATARSDLHKLIGRVQRKEVDMLRAMQSWYKDNPTTYTDEHLAWWSVLVSHRIAELRSSLRAYTSRASIDPQRLVEQTDVERGFADNKREFWLHLSGFATTLAKKAAQRFYHARYCPNGAFDYSIFLYRTVVSQFYDADTSPMTTRPKVSTMDSTFQAQCTTVITTCQPVADFQRLVLLYQQNCWIAYGDVSNTRIYMGLLREPPFDRRGTRPASSKLARLRSTTLLHEFARGLRARKPTWAPGGHPMGAMNFTQQCVGPELETLKMRDLRMVTSEVIKLVAPIWRMNAFTYLTSRVQPLARPPFVPTGGLRELLADGHVSAEFMFAITQHCPLLETLVIEPWVVTINHRPSVVQLNMAQFIQPLNPVAMRNVYWGGGMPLTQAAASVYNSILDILPRLQELGVPLQFFSLVLAQTLSDNKLQRLTLIPSSRALGGIDAPALAARLEEIVRALGIAMIEFSSSGVEWEARNGIDSFIGYEGVKRMLALAKARLDAGVQYEAPSAAKAGPTTFQDEVKQEYAEECQQLWQPRVETRQSAAEVIHRILGFLFAQAVEEDGPDYSDRLLCPNVLRQWCRMTISLLYRDVYLTSNLQVDAFVNASYTKLGTPDPAFAPVVHNVGIDDDPEMINKRRRTAGPGVEPGPLHCCQAIAMC</sequence>
<protein>
    <submittedName>
        <fullName evidence="2">BQ5605_C006g04237 protein</fullName>
    </submittedName>
</protein>
<feature type="compositionally biased region" description="Basic and acidic residues" evidence="1">
    <location>
        <begin position="119"/>
        <end position="131"/>
    </location>
</feature>
<keyword evidence="3" id="KW-1185">Reference proteome</keyword>
<evidence type="ECO:0000313" key="2">
    <source>
        <dbReference type="EMBL" id="SGY57192.1"/>
    </source>
</evidence>
<feature type="compositionally biased region" description="Low complexity" evidence="1">
    <location>
        <begin position="61"/>
        <end position="79"/>
    </location>
</feature>
<evidence type="ECO:0000313" key="3">
    <source>
        <dbReference type="Proteomes" id="UP000249464"/>
    </source>
</evidence>
<accession>A0A2X0P259</accession>
<organism evidence="2 3">
    <name type="scientific">Microbotryum silenes-dioicae</name>
    <dbReference type="NCBI Taxonomy" id="796604"/>
    <lineage>
        <taxon>Eukaryota</taxon>
        <taxon>Fungi</taxon>
        <taxon>Dikarya</taxon>
        <taxon>Basidiomycota</taxon>
        <taxon>Pucciniomycotina</taxon>
        <taxon>Microbotryomycetes</taxon>
        <taxon>Microbotryales</taxon>
        <taxon>Microbotryaceae</taxon>
        <taxon>Microbotryum</taxon>
    </lineage>
</organism>
<feature type="region of interest" description="Disordered" evidence="1">
    <location>
        <begin position="40"/>
        <end position="190"/>
    </location>
</feature>
<reference evidence="2 3" key="1">
    <citation type="submission" date="2016-11" db="EMBL/GenBank/DDBJ databases">
        <authorList>
            <person name="Jaros S."/>
            <person name="Januszkiewicz K."/>
            <person name="Wedrychowicz H."/>
        </authorList>
    </citation>
    <scope>NUCLEOTIDE SEQUENCE [LARGE SCALE GENOMIC DNA]</scope>
</reference>
<dbReference type="AlphaFoldDB" id="A0A2X0P259"/>
<gene>
    <name evidence="2" type="primary">BQ5605_C006g04237</name>
    <name evidence="2" type="ORF">BQ5605_C006G04237</name>
</gene>